<keyword evidence="7" id="KW-1185">Reference proteome</keyword>
<dbReference type="PANTHER" id="PTHR30469">
    <property type="entry name" value="MULTIDRUG RESISTANCE PROTEIN MDTA"/>
    <property type="match status" value="1"/>
</dbReference>
<keyword evidence="3" id="KW-0732">Signal</keyword>
<dbReference type="GO" id="GO:1990281">
    <property type="term" value="C:efflux pump complex"/>
    <property type="evidence" value="ECO:0007669"/>
    <property type="project" value="TreeGrafter"/>
</dbReference>
<dbReference type="Proteomes" id="UP000318422">
    <property type="component" value="Unassembled WGS sequence"/>
</dbReference>
<evidence type="ECO:0000313" key="6">
    <source>
        <dbReference type="EMBL" id="GEC97360.1"/>
    </source>
</evidence>
<evidence type="ECO:0000256" key="3">
    <source>
        <dbReference type="SAM" id="SignalP"/>
    </source>
</evidence>
<dbReference type="Gene3D" id="2.40.30.170">
    <property type="match status" value="1"/>
</dbReference>
<feature type="chain" id="PRO_5021443034" evidence="3">
    <location>
        <begin position="21"/>
        <end position="375"/>
    </location>
</feature>
<keyword evidence="2" id="KW-0175">Coiled coil</keyword>
<dbReference type="OrthoDB" id="9806939at2"/>
<proteinExistence type="inferred from homology"/>
<dbReference type="EMBL" id="BJNV01000079">
    <property type="protein sequence ID" value="GEC97360.1"/>
    <property type="molecule type" value="Genomic_DNA"/>
</dbReference>
<sequence>MNTRTLIASALALGFLAACSKPEPVVEAPRPVVVFTLASAQVAPAALYTGEVRARYESDLAFRIGGKIVERRVDVGAVVKPGQLLARLDPADAGLNAEAARAQLAAAENEFAYARAEVLRYRDLVAKNFVSRSVLDAKETAFRSATARVEQARAQASVAGRQAGYTSLLADQPGVITAVGAEVGQVVKDSAVVMKLARDGEREVLIAVPESRIGELKKAGRVEVRLWTQPDVALAGRVREIAPSADAATRTYAVRVSIVDPLPALQLGMTANVVLADAAASAGGLLVPITAVFEHGGASAVWVMQAEGELVKPVLRKVTVRQYREDGALISAGLTAGETIAAAGVNKIIAGQALRPVAPARPAAAPMAVRPGAAS</sequence>
<dbReference type="InterPro" id="IPR058792">
    <property type="entry name" value="Beta-barrel_RND_2"/>
</dbReference>
<evidence type="ECO:0000256" key="1">
    <source>
        <dbReference type="ARBA" id="ARBA00009477"/>
    </source>
</evidence>
<feature type="domain" description="CusB-like beta-barrel" evidence="5">
    <location>
        <begin position="206"/>
        <end position="278"/>
    </location>
</feature>
<dbReference type="RefSeq" id="WP_141354586.1">
    <property type="nucleotide sequence ID" value="NZ_BJNV01000079.1"/>
</dbReference>
<reference evidence="6 7" key="1">
    <citation type="submission" date="2019-06" db="EMBL/GenBank/DDBJ databases">
        <title>Whole genome shotgun sequence of Zoogloea ramigera NBRC 15342.</title>
        <authorList>
            <person name="Hosoyama A."/>
            <person name="Uohara A."/>
            <person name="Ohji S."/>
            <person name="Ichikawa N."/>
        </authorList>
    </citation>
    <scope>NUCLEOTIDE SEQUENCE [LARGE SCALE GENOMIC DNA]</scope>
    <source>
        <strain evidence="6 7">NBRC 15342</strain>
    </source>
</reference>
<accession>A0A4Y4D3K1</accession>
<dbReference type="GO" id="GO:0051301">
    <property type="term" value="P:cell division"/>
    <property type="evidence" value="ECO:0007669"/>
    <property type="project" value="UniProtKB-KW"/>
</dbReference>
<feature type="domain" description="Multidrug resistance protein MdtA-like alpha-helical hairpin" evidence="4">
    <location>
        <begin position="98"/>
        <end position="159"/>
    </location>
</feature>
<feature type="signal peptide" evidence="3">
    <location>
        <begin position="1"/>
        <end position="20"/>
    </location>
</feature>
<dbReference type="Pfam" id="PF25876">
    <property type="entry name" value="HH_MFP_RND"/>
    <property type="match status" value="1"/>
</dbReference>
<dbReference type="Pfam" id="PF25954">
    <property type="entry name" value="Beta-barrel_RND_2"/>
    <property type="match status" value="1"/>
</dbReference>
<organism evidence="6 7">
    <name type="scientific">Zoogloea ramigera</name>
    <dbReference type="NCBI Taxonomy" id="350"/>
    <lineage>
        <taxon>Bacteria</taxon>
        <taxon>Pseudomonadati</taxon>
        <taxon>Pseudomonadota</taxon>
        <taxon>Betaproteobacteria</taxon>
        <taxon>Rhodocyclales</taxon>
        <taxon>Zoogloeaceae</taxon>
        <taxon>Zoogloea</taxon>
    </lineage>
</organism>
<dbReference type="PANTHER" id="PTHR30469:SF15">
    <property type="entry name" value="HLYD FAMILY OF SECRETION PROTEINS"/>
    <property type="match status" value="1"/>
</dbReference>
<protein>
    <submittedName>
        <fullName evidence="6">Resistance-nodulation-cell division efflux membrane fusion protein</fullName>
    </submittedName>
</protein>
<dbReference type="GO" id="GO:0015562">
    <property type="term" value="F:efflux transmembrane transporter activity"/>
    <property type="evidence" value="ECO:0007669"/>
    <property type="project" value="TreeGrafter"/>
</dbReference>
<dbReference type="AlphaFoldDB" id="A0A4Y4D3K1"/>
<evidence type="ECO:0000313" key="7">
    <source>
        <dbReference type="Proteomes" id="UP000318422"/>
    </source>
</evidence>
<dbReference type="Gene3D" id="2.40.50.100">
    <property type="match status" value="1"/>
</dbReference>
<dbReference type="NCBIfam" id="TIGR01730">
    <property type="entry name" value="RND_mfp"/>
    <property type="match status" value="1"/>
</dbReference>
<keyword evidence="6" id="KW-0131">Cell cycle</keyword>
<dbReference type="SUPFAM" id="SSF111369">
    <property type="entry name" value="HlyD-like secretion proteins"/>
    <property type="match status" value="1"/>
</dbReference>
<dbReference type="InterPro" id="IPR006143">
    <property type="entry name" value="RND_pump_MFP"/>
</dbReference>
<gene>
    <name evidence="6" type="ORF">ZRA01_34330</name>
</gene>
<evidence type="ECO:0000256" key="2">
    <source>
        <dbReference type="SAM" id="Coils"/>
    </source>
</evidence>
<comment type="caution">
    <text evidence="6">The sequence shown here is derived from an EMBL/GenBank/DDBJ whole genome shotgun (WGS) entry which is preliminary data.</text>
</comment>
<evidence type="ECO:0000259" key="4">
    <source>
        <dbReference type="Pfam" id="PF25876"/>
    </source>
</evidence>
<name>A0A4Y4D3K1_ZOORA</name>
<feature type="coiled-coil region" evidence="2">
    <location>
        <begin position="97"/>
        <end position="155"/>
    </location>
</feature>
<comment type="similarity">
    <text evidence="1">Belongs to the membrane fusion protein (MFP) (TC 8.A.1) family.</text>
</comment>
<dbReference type="PROSITE" id="PS51257">
    <property type="entry name" value="PROKAR_LIPOPROTEIN"/>
    <property type="match status" value="1"/>
</dbReference>
<dbReference type="InterPro" id="IPR058624">
    <property type="entry name" value="MdtA-like_HH"/>
</dbReference>
<evidence type="ECO:0000259" key="5">
    <source>
        <dbReference type="Pfam" id="PF25954"/>
    </source>
</evidence>
<dbReference type="Gene3D" id="2.40.420.20">
    <property type="match status" value="1"/>
</dbReference>
<keyword evidence="6" id="KW-0132">Cell division</keyword>
<dbReference type="Gene3D" id="1.10.287.470">
    <property type="entry name" value="Helix hairpin bin"/>
    <property type="match status" value="1"/>
</dbReference>